<evidence type="ECO:0000256" key="6">
    <source>
        <dbReference type="ARBA" id="ARBA00022801"/>
    </source>
</evidence>
<feature type="binding site" evidence="9">
    <location>
        <position position="152"/>
    </location>
    <ligand>
        <name>Mg(2+)</name>
        <dbReference type="ChEBI" id="CHEBI:18420"/>
        <label>1</label>
    </ligand>
</feature>
<dbReference type="GO" id="GO:0019693">
    <property type="term" value="P:ribose phosphate metabolic process"/>
    <property type="evidence" value="ECO:0007669"/>
    <property type="project" value="TreeGrafter"/>
</dbReference>
<dbReference type="InterPro" id="IPR004385">
    <property type="entry name" value="NDP_pyrophosphatase"/>
</dbReference>
<dbReference type="KEGG" id="ddo:I597_0794"/>
<evidence type="ECO:0000259" key="11">
    <source>
        <dbReference type="PROSITE" id="PS51462"/>
    </source>
</evidence>
<evidence type="ECO:0000256" key="3">
    <source>
        <dbReference type="ARBA" id="ARBA00007275"/>
    </source>
</evidence>
<keyword evidence="9" id="KW-0460">Magnesium</keyword>
<feature type="binding site" evidence="9">
    <location>
        <position position="103"/>
    </location>
    <ligand>
        <name>Mg(2+)</name>
        <dbReference type="ChEBI" id="CHEBI:18420"/>
        <label>1</label>
    </ligand>
</feature>
<name>A0A0A2H344_9FLAO</name>
<organism evidence="12 13">
    <name type="scientific">Dokdonia donghaensis DSW-1</name>
    <dbReference type="NCBI Taxonomy" id="1300343"/>
    <lineage>
        <taxon>Bacteria</taxon>
        <taxon>Pseudomonadati</taxon>
        <taxon>Bacteroidota</taxon>
        <taxon>Flavobacteriia</taxon>
        <taxon>Flavobacteriales</taxon>
        <taxon>Flavobacteriaceae</taxon>
        <taxon>Dokdonia</taxon>
    </lineage>
</organism>
<dbReference type="InterPro" id="IPR000086">
    <property type="entry name" value="NUDIX_hydrolase_dom"/>
</dbReference>
<comment type="subunit">
    <text evidence="4">Homodimer.</text>
</comment>
<evidence type="ECO:0000256" key="2">
    <source>
        <dbReference type="ARBA" id="ARBA00001946"/>
    </source>
</evidence>
<feature type="binding site" evidence="9">
    <location>
        <position position="84"/>
    </location>
    <ligand>
        <name>Mg(2+)</name>
        <dbReference type="ChEBI" id="CHEBI:18420"/>
        <label>1</label>
    </ligand>
</feature>
<accession>A0A0A2H344</accession>
<dbReference type="AlphaFoldDB" id="A0A0A2H344"/>
<proteinExistence type="inferred from homology"/>
<dbReference type="PANTHER" id="PTHR11839:SF18">
    <property type="entry name" value="NUDIX HYDROLASE DOMAIN-CONTAINING PROTEIN"/>
    <property type="match status" value="1"/>
</dbReference>
<evidence type="ECO:0000256" key="1">
    <source>
        <dbReference type="ARBA" id="ARBA00000847"/>
    </source>
</evidence>
<evidence type="ECO:0000256" key="10">
    <source>
        <dbReference type="PIRSR" id="PIRSR604385-3"/>
    </source>
</evidence>
<dbReference type="PROSITE" id="PS51462">
    <property type="entry name" value="NUDIX"/>
    <property type="match status" value="1"/>
</dbReference>
<keyword evidence="6" id="KW-0378">Hydrolase</keyword>
<dbReference type="EMBL" id="JSAQ01000001">
    <property type="protein sequence ID" value="KGO07070.1"/>
    <property type="molecule type" value="Genomic_DNA"/>
</dbReference>
<protein>
    <recommendedName>
        <fullName evidence="5">GDP-mannose pyrophosphatase</fullName>
    </recommendedName>
    <alternativeName>
        <fullName evidence="7">GDP-mannose hydrolase</fullName>
    </alternativeName>
    <alternativeName>
        <fullName evidence="8">GDPMK</fullName>
    </alternativeName>
</protein>
<comment type="similarity">
    <text evidence="3">Belongs to the Nudix hydrolase family. NudK subfamily.</text>
</comment>
<comment type="caution">
    <text evidence="12">The sequence shown here is derived from an EMBL/GenBank/DDBJ whole genome shotgun (WGS) entry which is preliminary data.</text>
</comment>
<feature type="short sequence motif" description="Nudix box" evidence="10">
    <location>
        <begin position="85"/>
        <end position="106"/>
    </location>
</feature>
<evidence type="ECO:0000256" key="5">
    <source>
        <dbReference type="ARBA" id="ARBA00016377"/>
    </source>
</evidence>
<dbReference type="GO" id="GO:0019144">
    <property type="term" value="F:ADP-sugar diphosphatase activity"/>
    <property type="evidence" value="ECO:0007669"/>
    <property type="project" value="TreeGrafter"/>
</dbReference>
<dbReference type="GO" id="GO:0006753">
    <property type="term" value="P:nucleoside phosphate metabolic process"/>
    <property type="evidence" value="ECO:0007669"/>
    <property type="project" value="TreeGrafter"/>
</dbReference>
<dbReference type="NCBIfam" id="TIGR00052">
    <property type="entry name" value="nudix-type nucleoside diphosphatase, YffH/AdpP family"/>
    <property type="match status" value="1"/>
</dbReference>
<dbReference type="InterPro" id="IPR015797">
    <property type="entry name" value="NUDIX_hydrolase-like_dom_sf"/>
</dbReference>
<comment type="catalytic activity">
    <reaction evidence="1">
        <text>GDP-alpha-D-mannose + H2O = alpha-D-mannose 1-phosphate + GMP + 2 H(+)</text>
        <dbReference type="Rhea" id="RHEA:27978"/>
        <dbReference type="ChEBI" id="CHEBI:15377"/>
        <dbReference type="ChEBI" id="CHEBI:15378"/>
        <dbReference type="ChEBI" id="CHEBI:57527"/>
        <dbReference type="ChEBI" id="CHEBI:58115"/>
        <dbReference type="ChEBI" id="CHEBI:58409"/>
    </reaction>
</comment>
<gene>
    <name evidence="12" type="ORF">NV36_09610</name>
</gene>
<feature type="binding site" evidence="9">
    <location>
        <position position="99"/>
    </location>
    <ligand>
        <name>Mg(2+)</name>
        <dbReference type="ChEBI" id="CHEBI:18420"/>
        <label>1</label>
    </ligand>
</feature>
<dbReference type="OrthoDB" id="1523642at2"/>
<dbReference type="GO" id="GO:0046872">
    <property type="term" value="F:metal ion binding"/>
    <property type="evidence" value="ECO:0007669"/>
    <property type="project" value="UniProtKB-KW"/>
</dbReference>
<evidence type="ECO:0000256" key="9">
    <source>
        <dbReference type="PIRSR" id="PIRSR604385-2"/>
    </source>
</evidence>
<evidence type="ECO:0000313" key="12">
    <source>
        <dbReference type="EMBL" id="KGO07070.1"/>
    </source>
</evidence>
<dbReference type="PANTHER" id="PTHR11839">
    <property type="entry name" value="UDP/ADP-SUGAR PYROPHOSPHATASE"/>
    <property type="match status" value="1"/>
</dbReference>
<keyword evidence="9" id="KW-0479">Metal-binding</keyword>
<feature type="domain" description="Nudix hydrolase" evidence="11">
    <location>
        <begin position="43"/>
        <end position="181"/>
    </location>
</feature>
<dbReference type="SUPFAM" id="SSF55811">
    <property type="entry name" value="Nudix"/>
    <property type="match status" value="1"/>
</dbReference>
<sequence>MSNRIKNVVEEIISDQWATLKKVTYSYQNQDQSWSDVKREVYDRGHGACALLYNVKKQTVILIKQFRLPAYLAGDNGFLTEVPAGIIEDEAPEQAIIREIEEETGYVIPALTSVGDVFTSPGAVTERIFLFIAPYDDAQKVTDGGGLDSENEDIEVVEYAFAKALQDVKKGVIKDAKTIILLQHLALSGVMKTSNL</sequence>
<dbReference type="PATRIC" id="fig|1300343.5.peg.805"/>
<dbReference type="GO" id="GO:0005829">
    <property type="term" value="C:cytosol"/>
    <property type="evidence" value="ECO:0007669"/>
    <property type="project" value="TreeGrafter"/>
</dbReference>
<dbReference type="Pfam" id="PF00293">
    <property type="entry name" value="NUDIX"/>
    <property type="match status" value="1"/>
</dbReference>
<evidence type="ECO:0000256" key="4">
    <source>
        <dbReference type="ARBA" id="ARBA00011738"/>
    </source>
</evidence>
<dbReference type="Proteomes" id="UP000030140">
    <property type="component" value="Unassembled WGS sequence"/>
</dbReference>
<dbReference type="RefSeq" id="WP_035326624.1">
    <property type="nucleotide sequence ID" value="NZ_CP015125.1"/>
</dbReference>
<evidence type="ECO:0000256" key="8">
    <source>
        <dbReference type="ARBA" id="ARBA00032272"/>
    </source>
</evidence>
<comment type="cofactor">
    <cofactor evidence="2 9">
        <name>Mg(2+)</name>
        <dbReference type="ChEBI" id="CHEBI:18420"/>
    </cofactor>
</comment>
<dbReference type="CDD" id="cd24157">
    <property type="entry name" value="NUDIX_GDPMK"/>
    <property type="match status" value="1"/>
</dbReference>
<reference evidence="12 13" key="1">
    <citation type="submission" date="2014-10" db="EMBL/GenBank/DDBJ databases">
        <title>Draft genome sequence of the proteorhodopsin-containing marine bacterium Dokdonia donghaensis.</title>
        <authorList>
            <person name="Gomez-Consarnau L."/>
            <person name="Gonzalez J.M."/>
            <person name="Riedel T."/>
            <person name="Jaenicke S."/>
            <person name="Wagner-Doebler I."/>
            <person name="Fuhrman J.A."/>
        </authorList>
    </citation>
    <scope>NUCLEOTIDE SEQUENCE [LARGE SCALE GENOMIC DNA]</scope>
    <source>
        <strain evidence="12 13">DSW-1</strain>
    </source>
</reference>
<dbReference type="Gene3D" id="3.90.79.10">
    <property type="entry name" value="Nucleoside Triphosphate Pyrophosphohydrolase"/>
    <property type="match status" value="1"/>
</dbReference>
<evidence type="ECO:0000313" key="13">
    <source>
        <dbReference type="Proteomes" id="UP000030140"/>
    </source>
</evidence>
<keyword evidence="13" id="KW-1185">Reference proteome</keyword>
<evidence type="ECO:0000256" key="7">
    <source>
        <dbReference type="ARBA" id="ARBA00032162"/>
    </source>
</evidence>